<evidence type="ECO:0000256" key="2">
    <source>
        <dbReference type="ARBA" id="ARBA00022490"/>
    </source>
</evidence>
<dbReference type="GO" id="GO:0016887">
    <property type="term" value="F:ATP hydrolysis activity"/>
    <property type="evidence" value="ECO:0007669"/>
    <property type="project" value="UniProtKB-UniRule"/>
</dbReference>
<feature type="binding site" evidence="12">
    <location>
        <begin position="356"/>
        <end position="363"/>
    </location>
    <ligand>
        <name>ATP</name>
        <dbReference type="ChEBI" id="CHEBI:30616"/>
        <label>2</label>
    </ligand>
</feature>
<dbReference type="AlphaFoldDB" id="A0A975SW82"/>
<keyword evidence="7 12" id="KW-0378">Hydrolase</keyword>
<comment type="domain">
    <text evidence="12">The P-site tRNA interaction motif (PtIM domain) probably interacts with the P-site tRNA(fMet) as well as the 23S rRNA.</text>
</comment>
<keyword evidence="4 12" id="KW-0699">rRNA-binding</keyword>
<evidence type="ECO:0000256" key="3">
    <source>
        <dbReference type="ARBA" id="ARBA00022555"/>
    </source>
</evidence>
<name>A0A975SW82_9ACTN</name>
<gene>
    <name evidence="12 14" type="primary">ettA</name>
    <name evidence="14" type="ORF">KRR39_13700</name>
</gene>
<dbReference type="KEGG" id="nps:KRR39_13700"/>
<dbReference type="InterPro" id="IPR032781">
    <property type="entry name" value="ABC_tran_Xtn"/>
</dbReference>
<comment type="subunit">
    <text evidence="12">Monomer. Probably contacts ribosomal proteins L1, L5, L33 and S7, the 16S and 23S rRNA and the P-site containing tRNA(fMet).</text>
</comment>
<keyword evidence="9 12" id="KW-0810">Translation regulation</keyword>
<dbReference type="CDD" id="cd03221">
    <property type="entry name" value="ABCF_EF-3"/>
    <property type="match status" value="2"/>
</dbReference>
<dbReference type="GO" id="GO:0005737">
    <property type="term" value="C:cytoplasm"/>
    <property type="evidence" value="ECO:0007669"/>
    <property type="project" value="UniProtKB-SubCell"/>
</dbReference>
<evidence type="ECO:0000256" key="5">
    <source>
        <dbReference type="ARBA" id="ARBA00022737"/>
    </source>
</evidence>
<reference evidence="14" key="1">
    <citation type="submission" date="2021-06" db="EMBL/GenBank/DDBJ databases">
        <title>Complete genome sequence of Nocardioides sp. G188.</title>
        <authorList>
            <person name="Im W.-T."/>
        </authorList>
    </citation>
    <scope>NUCLEOTIDE SEQUENCE</scope>
    <source>
        <strain evidence="14">G188</strain>
    </source>
</reference>
<evidence type="ECO:0000256" key="7">
    <source>
        <dbReference type="ARBA" id="ARBA00022801"/>
    </source>
</evidence>
<dbReference type="GO" id="GO:0006412">
    <property type="term" value="P:translation"/>
    <property type="evidence" value="ECO:0007669"/>
    <property type="project" value="UniProtKB-KW"/>
</dbReference>
<keyword evidence="10 12" id="KW-0694">RNA-binding</keyword>
<dbReference type="GO" id="GO:0045900">
    <property type="term" value="P:negative regulation of translational elongation"/>
    <property type="evidence" value="ECO:0007669"/>
    <property type="project" value="UniProtKB-UniRule"/>
</dbReference>
<comment type="similarity">
    <text evidence="1 12">Belongs to the ABC transporter superfamily. ABCF family. Translational throttle EttA subfamily.</text>
</comment>
<evidence type="ECO:0000256" key="6">
    <source>
        <dbReference type="ARBA" id="ARBA00022741"/>
    </source>
</evidence>
<keyword evidence="3 12" id="KW-0820">tRNA-binding</keyword>
<comment type="function">
    <text evidence="12">A translation factor that gates the progression of the 70S ribosomal initiation complex (IC, containing tRNA(fMet) in the P-site) into the translation elongation cycle by using a mechanism sensitive to the ATP/ADP ratio. Binds to the 70S ribosome E-site where it modulates the state of the translating ribosome during subunit translocation. ATP hydrolysis probably frees it from the ribosome, which can enter the elongation phase.</text>
</comment>
<evidence type="ECO:0000256" key="8">
    <source>
        <dbReference type="ARBA" id="ARBA00022840"/>
    </source>
</evidence>
<dbReference type="PANTHER" id="PTHR43858:SF1">
    <property type="entry name" value="ABC TRANSPORTER-RELATED PROTEIN"/>
    <property type="match status" value="1"/>
</dbReference>
<feature type="domain" description="ABC transporter" evidence="13">
    <location>
        <begin position="324"/>
        <end position="540"/>
    </location>
</feature>
<feature type="region of interest" description="Arm" evidence="12">
    <location>
        <begin position="94"/>
        <end position="138"/>
    </location>
</feature>
<dbReference type="PANTHER" id="PTHR43858">
    <property type="entry name" value="ENERGY-DEPENDENT TRANSLATIONAL THROTTLE PROTEIN ETTA"/>
    <property type="match status" value="1"/>
</dbReference>
<dbReference type="SMART" id="SM00382">
    <property type="entry name" value="AAA"/>
    <property type="match status" value="2"/>
</dbReference>
<dbReference type="Pfam" id="PF12848">
    <property type="entry name" value="ABC_tran_Xtn"/>
    <property type="match status" value="1"/>
</dbReference>
<evidence type="ECO:0000256" key="12">
    <source>
        <dbReference type="HAMAP-Rule" id="MF_00847"/>
    </source>
</evidence>
<keyword evidence="8 12" id="KW-0067">ATP-binding</keyword>
<dbReference type="NCBIfam" id="TIGR03719">
    <property type="entry name" value="ABC_ABC_ChvD"/>
    <property type="match status" value="1"/>
</dbReference>
<organism evidence="14 15">
    <name type="scientific">Nocardioides panacis</name>
    <dbReference type="NCBI Taxonomy" id="2849501"/>
    <lineage>
        <taxon>Bacteria</taxon>
        <taxon>Bacillati</taxon>
        <taxon>Actinomycetota</taxon>
        <taxon>Actinomycetes</taxon>
        <taxon>Propionibacteriales</taxon>
        <taxon>Nocardioidaceae</taxon>
        <taxon>Nocardioides</taxon>
    </lineage>
</organism>
<dbReference type="GO" id="GO:0043022">
    <property type="term" value="F:ribosome binding"/>
    <property type="evidence" value="ECO:0007669"/>
    <property type="project" value="UniProtKB-UniRule"/>
</dbReference>
<protein>
    <recommendedName>
        <fullName evidence="12">Energy-dependent translational throttle protein EttA</fullName>
        <ecNumber evidence="12">3.6.1.-</ecNumber>
    </recommendedName>
    <alternativeName>
        <fullName evidence="12">Translational regulatory factor EttA</fullName>
    </alternativeName>
</protein>
<keyword evidence="6 12" id="KW-0547">Nucleotide-binding</keyword>
<keyword evidence="5 12" id="KW-0677">Repeat</keyword>
<feature type="domain" description="ABC transporter" evidence="13">
    <location>
        <begin position="6"/>
        <end position="258"/>
    </location>
</feature>
<proteinExistence type="inferred from homology"/>
<evidence type="ECO:0000313" key="14">
    <source>
        <dbReference type="EMBL" id="QWZ06615.1"/>
    </source>
</evidence>
<dbReference type="NCBIfam" id="NF008775">
    <property type="entry name" value="PRK11819.1"/>
    <property type="match status" value="1"/>
</dbReference>
<evidence type="ECO:0000259" key="13">
    <source>
        <dbReference type="PROSITE" id="PS50893"/>
    </source>
</evidence>
<keyword evidence="11 12" id="KW-0648">Protein biosynthesis</keyword>
<evidence type="ECO:0000256" key="9">
    <source>
        <dbReference type="ARBA" id="ARBA00022845"/>
    </source>
</evidence>
<dbReference type="GO" id="GO:0019843">
    <property type="term" value="F:rRNA binding"/>
    <property type="evidence" value="ECO:0007669"/>
    <property type="project" value="UniProtKB-UniRule"/>
</dbReference>
<feature type="binding site" evidence="12">
    <location>
        <begin position="38"/>
        <end position="45"/>
    </location>
    <ligand>
        <name>ATP</name>
        <dbReference type="ChEBI" id="CHEBI:30616"/>
        <label>1</label>
    </ligand>
</feature>
<dbReference type="HAMAP" id="MF_00847">
    <property type="entry name" value="EttA"/>
    <property type="match status" value="1"/>
</dbReference>
<evidence type="ECO:0000313" key="15">
    <source>
        <dbReference type="Proteomes" id="UP000683575"/>
    </source>
</evidence>
<dbReference type="EC" id="3.6.1.-" evidence="12"/>
<dbReference type="PROSITE" id="PS50893">
    <property type="entry name" value="ABC_TRANSPORTER_2"/>
    <property type="match status" value="2"/>
</dbReference>
<accession>A0A975SW82</accession>
<comment type="subcellular location">
    <subcellularLocation>
        <location evidence="12">Cytoplasm</location>
    </subcellularLocation>
    <text evidence="12">Associates with ribosomes and polysomes.</text>
</comment>
<sequence>MAEYVFTLRNVRKAHGDKVVLDNVTLSFLHGAKIGVVGPNGTGKSTLLKIMAGLDHASNGDAIIDPDATVGMLQQEPPLTEGRTVLENVEEAVGEIMGKLDRYNKISEELADPDADYDKLLAEMGDLQTDLDHANAWDLDSRLDQAMDALRCPPPDAVVDTLSGGERRRVALCKLLLQQPDLLLLDEPTNHLDAESVQWLEGHLASYPGAVLAVTHDRYFLDNVASWILELDRGKAHPYEGNYSTYLETKQERLKVEGAKDAKRAKMLERELEWVRSNPKARQAKSKSRLARYEEMAAEADRNRKIDLSEINIPAGPRLGDVVLEAHDLKKGFGDRVLMHDLEFKLPRAGIVGVIGPNGVGKTTLFRMITGEEQPDAGELKVGQTVKISYVDQSRGGLDPQKNVWQVVSDELDFIKVANFEMPSRAYLASFGFKGPDQQKKAGVLSGGERNRLNLALTLKMGGNMLLLDEPTNDLDVETLQSLEDALLEFPGCAVITSHDRWFLDRTATHILAWEGDETDEGKWFWFEGNFASYEANKIERLGAEAARPHRVTHRKLTRD</sequence>
<dbReference type="RefSeq" id="WP_216937651.1">
    <property type="nucleotide sequence ID" value="NZ_CP077062.1"/>
</dbReference>
<dbReference type="InterPro" id="IPR017871">
    <property type="entry name" value="ABC_transporter-like_CS"/>
</dbReference>
<dbReference type="Pfam" id="PF00005">
    <property type="entry name" value="ABC_tran"/>
    <property type="match status" value="2"/>
</dbReference>
<dbReference type="PROSITE" id="PS00211">
    <property type="entry name" value="ABC_TRANSPORTER_1"/>
    <property type="match status" value="2"/>
</dbReference>
<evidence type="ECO:0000256" key="4">
    <source>
        <dbReference type="ARBA" id="ARBA00022730"/>
    </source>
</evidence>
<comment type="domain">
    <text evidence="12">The arm domain is inserted in the first ABC transporter domain. Probably contacts ribosomal protein L1.</text>
</comment>
<dbReference type="InterPro" id="IPR022374">
    <property type="entry name" value="EttA"/>
</dbReference>
<keyword evidence="15" id="KW-1185">Reference proteome</keyword>
<evidence type="ECO:0000256" key="11">
    <source>
        <dbReference type="ARBA" id="ARBA00022917"/>
    </source>
</evidence>
<dbReference type="InterPro" id="IPR003593">
    <property type="entry name" value="AAA+_ATPase"/>
</dbReference>
<dbReference type="FunFam" id="3.40.50.300:FF:000011">
    <property type="entry name" value="Putative ABC transporter ATP-binding component"/>
    <property type="match status" value="1"/>
</dbReference>
<comment type="caution">
    <text evidence="12">Lacks conserved residue(s) required for the propagation of feature annotation.</text>
</comment>
<dbReference type="FunFam" id="3.40.50.300:FF:000183">
    <property type="entry name" value="ABC transporter ATP-binding protein yjjK"/>
    <property type="match status" value="1"/>
</dbReference>
<comment type="catalytic activity">
    <reaction evidence="12">
        <text>ATP + H2O = ADP + phosphate + H(+)</text>
        <dbReference type="Rhea" id="RHEA:13065"/>
        <dbReference type="ChEBI" id="CHEBI:15377"/>
        <dbReference type="ChEBI" id="CHEBI:15378"/>
        <dbReference type="ChEBI" id="CHEBI:30616"/>
        <dbReference type="ChEBI" id="CHEBI:43474"/>
        <dbReference type="ChEBI" id="CHEBI:456216"/>
    </reaction>
</comment>
<dbReference type="InterPro" id="IPR003439">
    <property type="entry name" value="ABC_transporter-like_ATP-bd"/>
</dbReference>
<dbReference type="EMBL" id="CP077062">
    <property type="protein sequence ID" value="QWZ06615.1"/>
    <property type="molecule type" value="Genomic_DNA"/>
</dbReference>
<evidence type="ECO:0000256" key="1">
    <source>
        <dbReference type="ARBA" id="ARBA00005868"/>
    </source>
</evidence>
<dbReference type="GO" id="GO:0005524">
    <property type="term" value="F:ATP binding"/>
    <property type="evidence" value="ECO:0007669"/>
    <property type="project" value="UniProtKB-UniRule"/>
</dbReference>
<dbReference type="Proteomes" id="UP000683575">
    <property type="component" value="Chromosome"/>
</dbReference>
<evidence type="ECO:0000256" key="10">
    <source>
        <dbReference type="ARBA" id="ARBA00022884"/>
    </source>
</evidence>
<keyword evidence="2 12" id="KW-0963">Cytoplasm</keyword>
<dbReference type="GO" id="GO:0000049">
    <property type="term" value="F:tRNA binding"/>
    <property type="evidence" value="ECO:0007669"/>
    <property type="project" value="UniProtKB-UniRule"/>
</dbReference>